<organism evidence="3 4">
    <name type="scientific">Halobaculum marinum</name>
    <dbReference type="NCBI Taxonomy" id="3031996"/>
    <lineage>
        <taxon>Archaea</taxon>
        <taxon>Methanobacteriati</taxon>
        <taxon>Methanobacteriota</taxon>
        <taxon>Stenosarchaea group</taxon>
        <taxon>Halobacteria</taxon>
        <taxon>Halobacteriales</taxon>
        <taxon>Haloferacaceae</taxon>
        <taxon>Halobaculum</taxon>
    </lineage>
</organism>
<keyword evidence="1" id="KW-1133">Transmembrane helix</keyword>
<accession>A0ABD5WY35</accession>
<evidence type="ECO:0000256" key="1">
    <source>
        <dbReference type="SAM" id="Phobius"/>
    </source>
</evidence>
<name>A0ABD5WY35_9EURY</name>
<dbReference type="PANTHER" id="PTHR48090:SF7">
    <property type="entry name" value="RFBJ PROTEIN"/>
    <property type="match status" value="1"/>
</dbReference>
<dbReference type="PANTHER" id="PTHR48090">
    <property type="entry name" value="UNDECAPRENYL-PHOSPHATE 4-DEOXY-4-FORMAMIDO-L-ARABINOSE TRANSFERASE-RELATED"/>
    <property type="match status" value="1"/>
</dbReference>
<feature type="transmembrane region" description="Helical" evidence="1">
    <location>
        <begin position="348"/>
        <end position="367"/>
    </location>
</feature>
<protein>
    <submittedName>
        <fullName evidence="3">Glycosyltransferase family 2 protein</fullName>
    </submittedName>
</protein>
<dbReference type="InterPro" id="IPR050256">
    <property type="entry name" value="Glycosyltransferase_2"/>
</dbReference>
<sequence length="412" mass="44173">MGLIANEGNAEWIAFAIVRARASGHTPIAAGPPTGDWREYAADLGAIVIEYDDAPVEHSPKDLLIEAARERGFPGIVVHDGRGDRIDLDYSIAKLLEGDSYAVEAVTGPVIETARVLAGIPAYNEASTIGDVVRDVSQYVDSVLVVDDGSDDRTVEEAREAGAVVVEHGRNRGYGGALKTIFEQAARTGVDHLVVLDADSQHDPADVPRLIETQRQEGADLVIGSRFVEGGTTDAPLYRRFGLIVVNSLTNIGAGAIRPRNWVNDTQSGFRAYSRDLIESLAADDTIADRMSASTDILNHAVSRGCSVVEVGTDVSYDVEEANTRHPLAHGLTLVHNLLLTFERRRPVSTLGVPGFASWLVGVWVSYQLLVRFSTTGDLNFTTGVVAAILMFVGLVACLGAVVCHALSLFDE</sequence>
<dbReference type="AlphaFoldDB" id="A0ABD5WY35"/>
<keyword evidence="4" id="KW-1185">Reference proteome</keyword>
<dbReference type="InterPro" id="IPR029044">
    <property type="entry name" value="Nucleotide-diphossugar_trans"/>
</dbReference>
<gene>
    <name evidence="3" type="ORF">ACFQKD_00805</name>
</gene>
<dbReference type="Proteomes" id="UP001596388">
    <property type="component" value="Unassembled WGS sequence"/>
</dbReference>
<keyword evidence="1" id="KW-0812">Transmembrane</keyword>
<evidence type="ECO:0000259" key="2">
    <source>
        <dbReference type="Pfam" id="PF00535"/>
    </source>
</evidence>
<reference evidence="3 4" key="1">
    <citation type="journal article" date="2019" name="Int. J. Syst. Evol. Microbiol.">
        <title>The Global Catalogue of Microorganisms (GCM) 10K type strain sequencing project: providing services to taxonomists for standard genome sequencing and annotation.</title>
        <authorList>
            <consortium name="The Broad Institute Genomics Platform"/>
            <consortium name="The Broad Institute Genome Sequencing Center for Infectious Disease"/>
            <person name="Wu L."/>
            <person name="Ma J."/>
        </authorList>
    </citation>
    <scope>NUCLEOTIDE SEQUENCE [LARGE SCALE GENOMIC DNA]</scope>
    <source>
        <strain evidence="3 4">DT55</strain>
    </source>
</reference>
<feature type="domain" description="Glycosyltransferase 2-like" evidence="2">
    <location>
        <begin position="120"/>
        <end position="280"/>
    </location>
</feature>
<comment type="caution">
    <text evidence="3">The sequence shown here is derived from an EMBL/GenBank/DDBJ whole genome shotgun (WGS) entry which is preliminary data.</text>
</comment>
<dbReference type="CDD" id="cd04179">
    <property type="entry name" value="DPM_DPG-synthase_like"/>
    <property type="match status" value="1"/>
</dbReference>
<feature type="transmembrane region" description="Helical" evidence="1">
    <location>
        <begin position="387"/>
        <end position="410"/>
    </location>
</feature>
<evidence type="ECO:0000313" key="4">
    <source>
        <dbReference type="Proteomes" id="UP001596388"/>
    </source>
</evidence>
<dbReference type="GeneID" id="79271809"/>
<dbReference type="InterPro" id="IPR001173">
    <property type="entry name" value="Glyco_trans_2-like"/>
</dbReference>
<dbReference type="RefSeq" id="WP_276239816.1">
    <property type="nucleotide sequence ID" value="NZ_CP119991.1"/>
</dbReference>
<evidence type="ECO:0000313" key="3">
    <source>
        <dbReference type="EMBL" id="MFC7095831.1"/>
    </source>
</evidence>
<dbReference type="EMBL" id="JBHTAG010000001">
    <property type="protein sequence ID" value="MFC7095831.1"/>
    <property type="molecule type" value="Genomic_DNA"/>
</dbReference>
<dbReference type="Pfam" id="PF00535">
    <property type="entry name" value="Glycos_transf_2"/>
    <property type="match status" value="1"/>
</dbReference>
<dbReference type="Gene3D" id="3.90.550.10">
    <property type="entry name" value="Spore Coat Polysaccharide Biosynthesis Protein SpsA, Chain A"/>
    <property type="match status" value="1"/>
</dbReference>
<proteinExistence type="predicted"/>
<dbReference type="SUPFAM" id="SSF53448">
    <property type="entry name" value="Nucleotide-diphospho-sugar transferases"/>
    <property type="match status" value="1"/>
</dbReference>
<keyword evidence="1" id="KW-0472">Membrane</keyword>